<dbReference type="GO" id="GO:0003677">
    <property type="term" value="F:DNA binding"/>
    <property type="evidence" value="ECO:0007669"/>
    <property type="project" value="UniProtKB-KW"/>
</dbReference>
<dbReference type="PROSITE" id="PS00028">
    <property type="entry name" value="ZINC_FINGER_C2H2_1"/>
    <property type="match status" value="6"/>
</dbReference>
<dbReference type="InterPro" id="IPR036236">
    <property type="entry name" value="Znf_C2H2_sf"/>
</dbReference>
<evidence type="ECO:0000256" key="10">
    <source>
        <dbReference type="PROSITE-ProRule" id="PRU00042"/>
    </source>
</evidence>
<accession>A0AAV2S1M9</accession>
<evidence type="ECO:0000256" key="3">
    <source>
        <dbReference type="ARBA" id="ARBA00022737"/>
    </source>
</evidence>
<dbReference type="FunFam" id="3.30.160.60:FF:000322">
    <property type="entry name" value="GDNF-inducible zinc finger protein 1"/>
    <property type="match status" value="1"/>
</dbReference>
<evidence type="ECO:0000256" key="9">
    <source>
        <dbReference type="ARBA" id="ARBA00023242"/>
    </source>
</evidence>
<organism evidence="13 14">
    <name type="scientific">Meganyctiphanes norvegica</name>
    <name type="common">Northern krill</name>
    <name type="synonym">Thysanopoda norvegica</name>
    <dbReference type="NCBI Taxonomy" id="48144"/>
    <lineage>
        <taxon>Eukaryota</taxon>
        <taxon>Metazoa</taxon>
        <taxon>Ecdysozoa</taxon>
        <taxon>Arthropoda</taxon>
        <taxon>Crustacea</taxon>
        <taxon>Multicrustacea</taxon>
        <taxon>Malacostraca</taxon>
        <taxon>Eumalacostraca</taxon>
        <taxon>Eucarida</taxon>
        <taxon>Euphausiacea</taxon>
        <taxon>Euphausiidae</taxon>
        <taxon>Meganyctiphanes</taxon>
    </lineage>
</organism>
<feature type="region of interest" description="Disordered" evidence="11">
    <location>
        <begin position="561"/>
        <end position="641"/>
    </location>
</feature>
<keyword evidence="2" id="KW-0479">Metal-binding</keyword>
<comment type="caution">
    <text evidence="13">The sequence shown here is derived from an EMBL/GenBank/DDBJ whole genome shotgun (WGS) entry which is preliminary data.</text>
</comment>
<evidence type="ECO:0000259" key="12">
    <source>
        <dbReference type="PROSITE" id="PS50157"/>
    </source>
</evidence>
<proteinExistence type="predicted"/>
<protein>
    <recommendedName>
        <fullName evidence="12">C2H2-type domain-containing protein</fullName>
    </recommendedName>
</protein>
<feature type="domain" description="C2H2-type" evidence="12">
    <location>
        <begin position="147"/>
        <end position="175"/>
    </location>
</feature>
<dbReference type="AlphaFoldDB" id="A0AAV2S1M9"/>
<keyword evidence="8" id="KW-0804">Transcription</keyword>
<feature type="non-terminal residue" evidence="13">
    <location>
        <position position="1"/>
    </location>
</feature>
<feature type="compositionally biased region" description="Polar residues" evidence="11">
    <location>
        <begin position="601"/>
        <end position="624"/>
    </location>
</feature>
<keyword evidence="7" id="KW-0238">DNA-binding</keyword>
<feature type="domain" description="C2H2-type" evidence="12">
    <location>
        <begin position="118"/>
        <end position="146"/>
    </location>
</feature>
<keyword evidence="5" id="KW-0862">Zinc</keyword>
<evidence type="ECO:0000256" key="7">
    <source>
        <dbReference type="ARBA" id="ARBA00023125"/>
    </source>
</evidence>
<reference evidence="13 14" key="1">
    <citation type="submission" date="2024-05" db="EMBL/GenBank/DDBJ databases">
        <authorList>
            <person name="Wallberg A."/>
        </authorList>
    </citation>
    <scope>NUCLEOTIDE SEQUENCE [LARGE SCALE GENOMIC DNA]</scope>
</reference>
<keyword evidence="6" id="KW-0805">Transcription regulation</keyword>
<evidence type="ECO:0000256" key="6">
    <source>
        <dbReference type="ARBA" id="ARBA00023015"/>
    </source>
</evidence>
<dbReference type="Pfam" id="PF00096">
    <property type="entry name" value="zf-C2H2"/>
    <property type="match status" value="1"/>
</dbReference>
<dbReference type="SUPFAM" id="SSF57667">
    <property type="entry name" value="beta-beta-alpha zinc fingers"/>
    <property type="match status" value="4"/>
</dbReference>
<evidence type="ECO:0000256" key="5">
    <source>
        <dbReference type="ARBA" id="ARBA00022833"/>
    </source>
</evidence>
<evidence type="ECO:0000313" key="14">
    <source>
        <dbReference type="Proteomes" id="UP001497623"/>
    </source>
</evidence>
<feature type="domain" description="C2H2-type" evidence="12">
    <location>
        <begin position="234"/>
        <end position="261"/>
    </location>
</feature>
<evidence type="ECO:0000256" key="4">
    <source>
        <dbReference type="ARBA" id="ARBA00022771"/>
    </source>
</evidence>
<dbReference type="SMART" id="SM00355">
    <property type="entry name" value="ZnF_C2H2"/>
    <property type="match status" value="12"/>
</dbReference>
<dbReference type="PANTHER" id="PTHR24392">
    <property type="entry name" value="ZINC FINGER PROTEIN"/>
    <property type="match status" value="1"/>
</dbReference>
<dbReference type="GO" id="GO:0008270">
    <property type="term" value="F:zinc ion binding"/>
    <property type="evidence" value="ECO:0007669"/>
    <property type="project" value="UniProtKB-KW"/>
</dbReference>
<keyword evidence="14" id="KW-1185">Reference proteome</keyword>
<evidence type="ECO:0000256" key="11">
    <source>
        <dbReference type="SAM" id="MobiDB-lite"/>
    </source>
</evidence>
<evidence type="ECO:0000313" key="13">
    <source>
        <dbReference type="EMBL" id="CAL4151219.1"/>
    </source>
</evidence>
<dbReference type="InterPro" id="IPR013087">
    <property type="entry name" value="Znf_C2H2_type"/>
</dbReference>
<gene>
    <name evidence="13" type="ORF">MNOR_LOCUS30746</name>
</gene>
<evidence type="ECO:0000256" key="1">
    <source>
        <dbReference type="ARBA" id="ARBA00004123"/>
    </source>
</evidence>
<dbReference type="PROSITE" id="PS50157">
    <property type="entry name" value="ZINC_FINGER_C2H2_2"/>
    <property type="match status" value="4"/>
</dbReference>
<name>A0AAV2S1M9_MEGNR</name>
<evidence type="ECO:0000256" key="8">
    <source>
        <dbReference type="ARBA" id="ARBA00023163"/>
    </source>
</evidence>
<sequence>YTLVPPLATRCQLCTLCLHFGLGEFDDFVDSVNKPFYILSLVKWLSRVVILILKMSSIDDPTGVLNIPPDDKDPTWEELPRKTRVKYIPKKKAPLTSVNVTRELKYMGPPIIRQDPYKTCKECGFKCKTMRSLKHHMEINHSPDKPFACKECGFRFNLESTLKEHMEVIHAVTKLACLICEEFTCTDEEVLKSHIERHSKQNQVGPFTCSDCDFIAKEYSELKDHMVIHKETVYACSFCEFKCTDLSQLQEHMIIHSEDMSFACSECSYTCKDFGDIKQHMSIHVDPAFLDVQRYGCLECSFKCNELVELEEHMKVNHVKLVSCFECDFKCDKEVDMAKHMRTHYTCVKCNYECKGKLELEKHMHAHTESEKVTADTIYVCTECEFRTKLKKALEVHIQQHARESIFRCEICNYDTKDKIELENHMALHGLQIVEITADGTIIANDLSQLQLKSESTQDVYEATTTLFQQPSNQFTLINSVTSEGGPLDCSDISHPNTLGKIDGNAVNLQLTKIISNSLRNNNEVLQENPASVSQPYIIVKEINNDFIKDENKLEKTIQNVTKKGRKRKEKNERFDDFNEKDISNIKEERGHDRLTDNQHMENNSNLSFSPSGEVQVSQVQAYQKKNPRRSAAKRPDPDYLYDDQLDSLLSRSSSKPLRQSYRQAINSRGEILFVCSECNFQEPSQSEIEDHVLYSCPGRDKPKGKRKKPIVSHTTAGDIENFTLKL</sequence>
<feature type="compositionally biased region" description="Basic and acidic residues" evidence="11">
    <location>
        <begin position="570"/>
        <end position="600"/>
    </location>
</feature>
<evidence type="ECO:0000256" key="2">
    <source>
        <dbReference type="ARBA" id="ARBA00022723"/>
    </source>
</evidence>
<dbReference type="GO" id="GO:0005634">
    <property type="term" value="C:nucleus"/>
    <property type="evidence" value="ECO:0007669"/>
    <property type="project" value="UniProtKB-SubCell"/>
</dbReference>
<keyword evidence="4 10" id="KW-0863">Zinc-finger</keyword>
<comment type="subcellular location">
    <subcellularLocation>
        <location evidence="1">Nucleus</location>
    </subcellularLocation>
</comment>
<dbReference type="EMBL" id="CAXKWB010038235">
    <property type="protein sequence ID" value="CAL4151219.1"/>
    <property type="molecule type" value="Genomic_DNA"/>
</dbReference>
<dbReference type="Gene3D" id="3.30.160.60">
    <property type="entry name" value="Classic Zinc Finger"/>
    <property type="match status" value="5"/>
</dbReference>
<keyword evidence="9" id="KW-0539">Nucleus</keyword>
<feature type="domain" description="C2H2-type" evidence="12">
    <location>
        <begin position="345"/>
        <end position="372"/>
    </location>
</feature>
<dbReference type="Proteomes" id="UP001497623">
    <property type="component" value="Unassembled WGS sequence"/>
</dbReference>
<keyword evidence="3" id="KW-0677">Repeat</keyword>